<dbReference type="Pfam" id="PF16641">
    <property type="entry name" value="CLIP1_ZNF"/>
    <property type="match status" value="2"/>
</dbReference>
<evidence type="ECO:0000259" key="14">
    <source>
        <dbReference type="PROSITE" id="PS50245"/>
    </source>
</evidence>
<dbReference type="InterPro" id="IPR032108">
    <property type="entry name" value="CLIP1_ZNF"/>
</dbReference>
<dbReference type="Gene3D" id="2.30.30.190">
    <property type="entry name" value="CAP Gly-rich-like domain"/>
    <property type="match status" value="2"/>
</dbReference>
<dbReference type="PROSITE" id="PS50158">
    <property type="entry name" value="ZF_CCHC"/>
    <property type="match status" value="1"/>
</dbReference>
<dbReference type="PROSITE" id="PS00845">
    <property type="entry name" value="CAP_GLY_1"/>
    <property type="match status" value="2"/>
</dbReference>
<dbReference type="GO" id="GO:0003676">
    <property type="term" value="F:nucleic acid binding"/>
    <property type="evidence" value="ECO:0007669"/>
    <property type="project" value="InterPro"/>
</dbReference>
<reference evidence="15 16" key="1">
    <citation type="submission" date="2018-11" db="EMBL/GenBank/DDBJ databases">
        <authorList>
            <person name="Lopez-Roques C."/>
            <person name="Donnadieu C."/>
            <person name="Bouchez O."/>
            <person name="Klopp C."/>
            <person name="Cabau C."/>
            <person name="Zahm M."/>
        </authorList>
    </citation>
    <scope>NUCLEOTIDE SEQUENCE [LARGE SCALE GENOMIC DNA]</scope>
    <source>
        <strain evidence="15">RS831</strain>
        <tissue evidence="15">Whole body</tissue>
    </source>
</reference>
<dbReference type="GO" id="GO:0005634">
    <property type="term" value="C:nucleus"/>
    <property type="evidence" value="ECO:0007669"/>
    <property type="project" value="TreeGrafter"/>
</dbReference>
<evidence type="ECO:0000259" key="13">
    <source>
        <dbReference type="PROSITE" id="PS50158"/>
    </source>
</evidence>
<protein>
    <recommendedName>
        <fullName evidence="2">Zinc finger CCHC domain-containing protein 8</fullName>
    </recommendedName>
    <alternativeName>
        <fullName evidence="8">TRAMP-like complex RNA-binding factor ZCCHC8</fullName>
    </alternativeName>
</protein>
<feature type="coiled-coil region" evidence="11">
    <location>
        <begin position="2362"/>
        <end position="2520"/>
    </location>
</feature>
<dbReference type="GO" id="GO:0035371">
    <property type="term" value="C:microtubule plus-end"/>
    <property type="evidence" value="ECO:0007669"/>
    <property type="project" value="TreeGrafter"/>
</dbReference>
<dbReference type="InterPro" id="IPR001878">
    <property type="entry name" value="Znf_CCHC"/>
</dbReference>
<comment type="function">
    <text evidence="9">Scaffolding subunit of the trimeric nuclear exosome targeting (NEXT) complex that is involved in the surveillance and turnover of aberrant transcripts and non-coding RNAs. NEXT functions as an RNA exosome cofactor that directs a subset of non-coding short-lived RNAs for exosomal degradation. May be involved in pre-mRNA splicing. It is required for 3'-end maturation of telomerase RNA component (TERC), TERC 3'-end targeting to the nuclear RNA exosome, and for telomerase function.</text>
</comment>
<feature type="domain" description="CAP-Gly" evidence="14">
    <location>
        <begin position="799"/>
        <end position="841"/>
    </location>
</feature>
<dbReference type="GO" id="GO:0005938">
    <property type="term" value="C:cell cortex"/>
    <property type="evidence" value="ECO:0007669"/>
    <property type="project" value="TreeGrafter"/>
</dbReference>
<feature type="compositionally biased region" description="Basic and acidic residues" evidence="12">
    <location>
        <begin position="2527"/>
        <end position="2540"/>
    </location>
</feature>
<dbReference type="SMART" id="SM00343">
    <property type="entry name" value="ZnF_C2HC"/>
    <property type="match status" value="2"/>
</dbReference>
<feature type="compositionally biased region" description="Basic and acidic residues" evidence="12">
    <location>
        <begin position="2247"/>
        <end position="2256"/>
    </location>
</feature>
<feature type="region of interest" description="Disordered" evidence="12">
    <location>
        <begin position="588"/>
        <end position="627"/>
    </location>
</feature>
<feature type="region of interest" description="Disordered" evidence="12">
    <location>
        <begin position="357"/>
        <end position="473"/>
    </location>
</feature>
<evidence type="ECO:0000256" key="4">
    <source>
        <dbReference type="ARBA" id="ARBA00022701"/>
    </source>
</evidence>
<dbReference type="Pfam" id="PF04046">
    <property type="entry name" value="PSP"/>
    <property type="match status" value="1"/>
</dbReference>
<keyword evidence="16" id="KW-1185">Reference proteome</keyword>
<evidence type="ECO:0000313" key="15">
    <source>
        <dbReference type="EMBL" id="RVE68269.1"/>
    </source>
</evidence>
<dbReference type="OrthoDB" id="2130750at2759"/>
<evidence type="ECO:0000256" key="1">
    <source>
        <dbReference type="ARBA" id="ARBA00004245"/>
    </source>
</evidence>
<dbReference type="InterPro" id="IPR000938">
    <property type="entry name" value="CAP-Gly_domain"/>
</dbReference>
<dbReference type="PANTHER" id="PTHR18916">
    <property type="entry name" value="DYNACTIN 1-RELATED MICROTUBULE-BINDING"/>
    <property type="match status" value="1"/>
</dbReference>
<feature type="compositionally biased region" description="Low complexity" evidence="12">
    <location>
        <begin position="603"/>
        <end position="618"/>
    </location>
</feature>
<evidence type="ECO:0000256" key="10">
    <source>
        <dbReference type="PROSITE-ProRule" id="PRU00047"/>
    </source>
</evidence>
<reference evidence="15 16" key="2">
    <citation type="submission" date="2019-01" db="EMBL/GenBank/DDBJ databases">
        <title>A chromosome length genome reference of the Java medaka (oryzias javanicus).</title>
        <authorList>
            <person name="Herpin A."/>
            <person name="Takehana Y."/>
            <person name="Naruse K."/>
            <person name="Ansai S."/>
            <person name="Kawaguchi M."/>
        </authorList>
    </citation>
    <scope>NUCLEOTIDE SEQUENCE [LARGE SCALE GENOMIC DNA]</scope>
    <source>
        <strain evidence="15">RS831</strain>
        <tissue evidence="15">Whole body</tissue>
    </source>
</reference>
<evidence type="ECO:0000256" key="8">
    <source>
        <dbReference type="ARBA" id="ARBA00032546"/>
    </source>
</evidence>
<feature type="domain" description="CCHC-type" evidence="13">
    <location>
        <begin position="184"/>
        <end position="199"/>
    </location>
</feature>
<keyword evidence="4" id="KW-0493">Microtubule</keyword>
<evidence type="ECO:0000256" key="6">
    <source>
        <dbReference type="ARBA" id="ARBA00023054"/>
    </source>
</evidence>
<feature type="domain" description="CAP-Gly" evidence="14">
    <location>
        <begin position="651"/>
        <end position="693"/>
    </location>
</feature>
<keyword evidence="10" id="KW-0863">Zinc-finger</keyword>
<evidence type="ECO:0000313" key="16">
    <source>
        <dbReference type="Proteomes" id="UP000283210"/>
    </source>
</evidence>
<keyword evidence="7" id="KW-0206">Cytoskeleton</keyword>
<evidence type="ECO:0000256" key="12">
    <source>
        <dbReference type="SAM" id="MobiDB-lite"/>
    </source>
</evidence>
<keyword evidence="5" id="KW-0677">Repeat</keyword>
<dbReference type="InterPro" id="IPR006568">
    <property type="entry name" value="PSP_pro-rich"/>
</dbReference>
<feature type="region of interest" description="Disordered" evidence="12">
    <location>
        <begin position="2247"/>
        <end position="2279"/>
    </location>
</feature>
<sequence length="2606" mass="293858">MFTVKEHQLGFVSLMSVFLTIDPHKMLRRKLNFLTRPSGITIEDVNIDGPLLQILYTNNIISKQCRQEIEDCVCQMILKHQKPGNEKTSLYHMKPQNSSFALDEDPQKSSFSSVKTTTEAFKVVGSVLYFTSFSVDKLGQPLVNDNPQLTEGWDLPTYQQVFNQVIGADGLEIEMKDKRPKSMCFNCGSSSHQLRDCPKPKDFAAISERRKEFNQSNNQAMQTNQRYHADEVEERFAKYKPGVMSEDLLSALGIDNNTLPPLIYRMRQLGYPPGWLKEAETENSGLSLYDGKASAETSGKDQTLSYDVSKLVDFPGFNVPAPYRMRDEFKQYNSIPMQSVHMKTNYAAYLSSSFPGPDATCNKRQQEFDSSPQQKKKRRGSPDRNSDRSSDMDIESDQETSYHGPADFHFQTPLPPGSPCFSTPPPLPQGTPPATPTPPPLPKGTPPPTPTNGSPALRGQKWTASEGTEEGVEDDLTLEELEEQQKLLWAALENADTATNSDCETPGFGTPAPSSPNVSTPSHLATEMKEEVVTVGPPGAAESSQSSEFEVIFLPLGRACTGLYLIFFDTSFVGQITFGKMSTSKPSGIKAPSKIARAPGPGATKTTASTTKAAAEKSSGGDDKNNAEESFQVGERVWVNGNKPGYIQFLGETQFAPGQWAGIVLDEPIGKNDGSVAGVRYFQCEALRGIFTRPSKLSRTEGEANGTQTAPPSRAASPTPSVGSVASHTPATKPATSSSALAAKKAAPAQPASNLTGTNSESVSNLSEAGSVKKGERELKMGDRVLVGGTKAGVVRFLGETDFAKGEWCGVELDEPLGKNDGAVAGTRYFQCQPKYGLFAPVHKVTRIGFPSTTPAKAKTTVRKVVATPSGLKRSPSASSISTMSSVASSVSAKPSRTGLLTETSSRYNRKISGTTAVQEALKEKQQHIEQLMAERDMERAEVAKATSHVGEMEQEISLLREEQEQMETKMDQLRAMVEAADKEKVELLNQLEEEHRKVEDLQFRVEEACITKGDLETQTRLEHAHIKELEQSLLFEKTKAEKLQRELEDTRVATVSERSRIMELERDLSLRTREVADLQLRVGIQQSSDDSKPDLSPLLEEIKSLRDQLASQEAKWKEDVVKHKEKIEGQEKLHAEAVAQLQAATMRLSSDKEQLEMRLSQAEKESADSVDLWRSKLDSAVASHQQAMEELKVSLSKGSDAQTKELVETKSALEKLKMEHVSALEEAATKHQAATSAWTQEMEQLKTQLFSLTEDKERLEETLRSSVEKVEEQHLVEMEDVLGKLHAAEIRVKELEEKDAMLAQQTQDQDRETKEQKAEMMALQSQLEKANQELEALKSRLEDVQNQGNNQANKVGEISSQLEEKQQEVLTLQQSLLTAKQKNETLEQEFEVLKQKLTHSTDEMTKSSQNLQEKLEILHQKENECTSLTTELESYRSQLAGMERKLKAGDEKLEQLLKDKNKLENDISEMMKASGDSSVQLTKMNEDLMQKERRLEELQNQLAEEKEKAALANEMLKQEQSSKEQQMKEMKETSDAHLNEISSLQEKITALEKNVAQKDAFVEELKASQEKSLSQASALHVKELEKLQSQVDKLNQELSSSKEKTEQLEKTVSELQPYKEKSQCLSAELDSCKHDVEHLSEKVENQALDLERKGKEFQEIQMEKDDLEKRLLEMQNKLCAHESSYKELLAHNENLLTTRNELSKQHEELLTIKKSSSEEIIFKNQELEKLKLLLQKTQTENKDLQESKTEQLAQIEELKAKDAEKNDFILKLQQDSKQIEAKNKQLDKDYENVSKEKKHLEEAFVENKSKLTKEIENLVSERDSVRETLKSVDAKNTEMQEKLKALNLEKENLTMKNTQLQTSSEVLIKAKDEMTSQIKAFELDNSNLKKEKEEFQDKFSLTKKDLESSVRECEELRASKNGLAQMLEELKTSSQVTDSEKIQLLQEKENLLTFQRKVSNEKEELLREIQELKDKLEVTTHQLSDSNDKLKEVVSSSEQEKQALVLQNSETEMVLHDLKKEKMSLESALEQQKMSYERLAVERKELEEKQAKDLHEKNALSLERNNLANEIQTVRDQLDRVNIINADLVQDKSRFAVVMEDIKSRRDELEAETTALKQERADLQAELQKQLSEAESLRKGNTELAEKHTKLKDDLDKSALKVDDLKKENLHLQSLQAEADRKLQSLQTENQALLDEVQESKNQLQSVTDAKQSLENQLQAESSERKDAVSFKETLSKEMEELQKTLTKVTEDRETISSNLKNAEEQKRRRKASGKTTEALEQLAKEKAALMKEKSEAQTLLEELQTSKQEMQTRLETIMKENSKSKEDLNSSKEQLCTELEKTKSLSQKIKELQEAVSKDLLKMKEEHSKLTKEVEELKQSERTLKDQLNREKAAVQQSICEKSALILEKDQHVENLKKEMEVLRGESASVKTLHGTIQSLERDKANLKEKIQKLEKSITAGANNGTKDSGDDVLDQMREEKEIAQSQIEFLNSVIVDLQRKNEELKDKLETMAAAALNGNNPNELDNHDGHEKQPEKKAPPRLFCDICDRFDLHDTEDCPTQMQMPDTPPHTTYHGNKHEERPYCDICEVFGHWTESCNDDQTF</sequence>
<evidence type="ECO:0000256" key="2">
    <source>
        <dbReference type="ARBA" id="ARBA00022379"/>
    </source>
</evidence>
<evidence type="ECO:0000256" key="7">
    <source>
        <dbReference type="ARBA" id="ARBA00023212"/>
    </source>
</evidence>
<feature type="compositionally biased region" description="Polar residues" evidence="12">
    <location>
        <begin position="2205"/>
        <end position="2222"/>
    </location>
</feature>
<evidence type="ECO:0000256" key="11">
    <source>
        <dbReference type="SAM" id="Coils"/>
    </source>
</evidence>
<dbReference type="GO" id="GO:0031116">
    <property type="term" value="P:positive regulation of microtubule polymerization"/>
    <property type="evidence" value="ECO:0007669"/>
    <property type="project" value="TreeGrafter"/>
</dbReference>
<feature type="compositionally biased region" description="Low complexity" evidence="12">
    <location>
        <begin position="707"/>
        <end position="753"/>
    </location>
</feature>
<name>A0A3S2M5E6_ORYJA</name>
<dbReference type="FunFam" id="2.30.30.190:FF:000002">
    <property type="entry name" value="CAP-Gly domain containing linker protein 1"/>
    <property type="match status" value="1"/>
</dbReference>
<proteinExistence type="predicted"/>
<dbReference type="PROSITE" id="PS50245">
    <property type="entry name" value="CAP_GLY_2"/>
    <property type="match status" value="2"/>
</dbReference>
<keyword evidence="6 11" id="KW-0175">Coiled coil</keyword>
<dbReference type="GO" id="GO:0051010">
    <property type="term" value="F:microtubule plus-end binding"/>
    <property type="evidence" value="ECO:0007669"/>
    <property type="project" value="TreeGrafter"/>
</dbReference>
<feature type="region of interest" description="Disordered" evidence="12">
    <location>
        <begin position="695"/>
        <end position="775"/>
    </location>
</feature>
<dbReference type="Pfam" id="PF01302">
    <property type="entry name" value="CAP_GLY"/>
    <property type="match status" value="2"/>
</dbReference>
<feature type="coiled-coil region" evidence="11">
    <location>
        <begin position="915"/>
        <end position="1173"/>
    </location>
</feature>
<organism evidence="15 16">
    <name type="scientific">Oryzias javanicus</name>
    <name type="common">Javanese ricefish</name>
    <name type="synonym">Aplocheilus javanicus</name>
    <dbReference type="NCBI Taxonomy" id="123683"/>
    <lineage>
        <taxon>Eukaryota</taxon>
        <taxon>Metazoa</taxon>
        <taxon>Chordata</taxon>
        <taxon>Craniata</taxon>
        <taxon>Vertebrata</taxon>
        <taxon>Euteleostomi</taxon>
        <taxon>Actinopterygii</taxon>
        <taxon>Neopterygii</taxon>
        <taxon>Teleostei</taxon>
        <taxon>Neoteleostei</taxon>
        <taxon>Acanthomorphata</taxon>
        <taxon>Ovalentaria</taxon>
        <taxon>Atherinomorphae</taxon>
        <taxon>Beloniformes</taxon>
        <taxon>Adrianichthyidae</taxon>
        <taxon>Oryziinae</taxon>
        <taxon>Oryzias</taxon>
    </lineage>
</organism>
<dbReference type="SMART" id="SM01052">
    <property type="entry name" value="CAP_GLY"/>
    <property type="match status" value="2"/>
</dbReference>
<keyword evidence="3" id="KW-0963">Cytoplasm</keyword>
<evidence type="ECO:0000256" key="3">
    <source>
        <dbReference type="ARBA" id="ARBA00022490"/>
    </source>
</evidence>
<feature type="region of interest" description="Disordered" evidence="12">
    <location>
        <begin position="2205"/>
        <end position="2230"/>
    </location>
</feature>
<feature type="compositionally biased region" description="Pro residues" evidence="12">
    <location>
        <begin position="413"/>
        <end position="450"/>
    </location>
</feature>
<keyword evidence="10" id="KW-0862">Zinc</keyword>
<evidence type="ECO:0000256" key="9">
    <source>
        <dbReference type="ARBA" id="ARBA00045870"/>
    </source>
</evidence>
<feature type="compositionally biased region" description="Polar residues" evidence="12">
    <location>
        <begin position="754"/>
        <end position="768"/>
    </location>
</feature>
<dbReference type="InterPro" id="IPR036859">
    <property type="entry name" value="CAP-Gly_dom_sf"/>
</dbReference>
<feature type="region of interest" description="Disordered" evidence="12">
    <location>
        <begin position="2520"/>
        <end position="2540"/>
    </location>
</feature>
<accession>A0A3S2M5E6</accession>
<dbReference type="GO" id="GO:0008270">
    <property type="term" value="F:zinc ion binding"/>
    <property type="evidence" value="ECO:0007669"/>
    <property type="project" value="UniProtKB-KW"/>
</dbReference>
<feature type="compositionally biased region" description="Basic and acidic residues" evidence="12">
    <location>
        <begin position="380"/>
        <end position="391"/>
    </location>
</feature>
<dbReference type="EMBL" id="CM012445">
    <property type="protein sequence ID" value="RVE68269.1"/>
    <property type="molecule type" value="Genomic_DNA"/>
</dbReference>
<comment type="subcellular location">
    <subcellularLocation>
        <location evidence="1">Cytoplasm</location>
        <location evidence="1">Cytoskeleton</location>
    </subcellularLocation>
</comment>
<dbReference type="Proteomes" id="UP000283210">
    <property type="component" value="Chromosome 9"/>
</dbReference>
<evidence type="ECO:0000256" key="5">
    <source>
        <dbReference type="ARBA" id="ARBA00022737"/>
    </source>
</evidence>
<gene>
    <name evidence="15" type="ORF">OJAV_G00089030</name>
</gene>
<dbReference type="Gene3D" id="1.10.287.1490">
    <property type="match status" value="1"/>
</dbReference>
<keyword evidence="10" id="KW-0479">Metal-binding</keyword>
<dbReference type="PANTHER" id="PTHR18916:SF44">
    <property type="entry name" value="CAP-GLY DOMAIN-CONTAINING LINKER PROTEIN 1"/>
    <property type="match status" value="1"/>
</dbReference>
<dbReference type="GO" id="GO:0031122">
    <property type="term" value="P:cytoplasmic microtubule organization"/>
    <property type="evidence" value="ECO:0007669"/>
    <property type="project" value="TreeGrafter"/>
</dbReference>
<dbReference type="SUPFAM" id="SSF74924">
    <property type="entry name" value="Cap-Gly domain"/>
    <property type="match status" value="2"/>
</dbReference>
<dbReference type="SMART" id="SM00581">
    <property type="entry name" value="PSP"/>
    <property type="match status" value="1"/>
</dbReference>
<dbReference type="FunFam" id="2.30.30.190:FF:000001">
    <property type="entry name" value="Putative CAP-Gly domain-containing linker protein 1"/>
    <property type="match status" value="1"/>
</dbReference>